<dbReference type="FunFam" id="2.60.40.1180:FF:000002">
    <property type="entry name" value="1,4-alpha-glucan branching enzyme GlgB"/>
    <property type="match status" value="1"/>
</dbReference>
<protein>
    <recommendedName>
        <fullName evidence="4 10">1,4-alpha-glucan branching enzyme</fullName>
        <ecNumber evidence="4 10">2.4.1.18</ecNumber>
    </recommendedName>
</protein>
<dbReference type="InterPro" id="IPR006048">
    <property type="entry name" value="A-amylase/branching_C"/>
</dbReference>
<dbReference type="InterPro" id="IPR037439">
    <property type="entry name" value="Branching_enzy"/>
</dbReference>
<accession>A0AAW4MRQ7</accession>
<dbReference type="InterPro" id="IPR006047">
    <property type="entry name" value="GH13_cat_dom"/>
</dbReference>
<keyword evidence="7 12" id="KW-0808">Transferase</keyword>
<dbReference type="GO" id="GO:0005829">
    <property type="term" value="C:cytosol"/>
    <property type="evidence" value="ECO:0007669"/>
    <property type="project" value="TreeGrafter"/>
</dbReference>
<dbReference type="CDD" id="cd02855">
    <property type="entry name" value="E_set_GBE_prok_N"/>
    <property type="match status" value="1"/>
</dbReference>
<dbReference type="PANTHER" id="PTHR43651:SF3">
    <property type="entry name" value="1,4-ALPHA-GLUCAN-BRANCHING ENZYME"/>
    <property type="match status" value="1"/>
</dbReference>
<evidence type="ECO:0000256" key="6">
    <source>
        <dbReference type="ARBA" id="ARBA00022676"/>
    </source>
</evidence>
<dbReference type="InterPro" id="IPR006407">
    <property type="entry name" value="GlgB"/>
</dbReference>
<evidence type="ECO:0000256" key="3">
    <source>
        <dbReference type="ARBA" id="ARBA00009000"/>
    </source>
</evidence>
<keyword evidence="8" id="KW-0320">Glycogen biosynthesis</keyword>
<dbReference type="GO" id="GO:0004553">
    <property type="term" value="F:hydrolase activity, hydrolyzing O-glycosyl compounds"/>
    <property type="evidence" value="ECO:0007669"/>
    <property type="project" value="InterPro"/>
</dbReference>
<dbReference type="InterPro" id="IPR004193">
    <property type="entry name" value="Glyco_hydro_13_N"/>
</dbReference>
<keyword evidence="6 12" id="KW-0328">Glycosyltransferase</keyword>
<evidence type="ECO:0000313" key="15">
    <source>
        <dbReference type="Proteomes" id="UP001197492"/>
    </source>
</evidence>
<dbReference type="CDD" id="cd11322">
    <property type="entry name" value="AmyAc_Glg_BE"/>
    <property type="match status" value="1"/>
</dbReference>
<evidence type="ECO:0000256" key="2">
    <source>
        <dbReference type="ARBA" id="ARBA00004964"/>
    </source>
</evidence>
<dbReference type="Pfam" id="PF02806">
    <property type="entry name" value="Alpha-amylase_C"/>
    <property type="match status" value="1"/>
</dbReference>
<dbReference type="GO" id="GO:0003844">
    <property type="term" value="F:1,4-alpha-glucan branching enzyme activity"/>
    <property type="evidence" value="ECO:0007669"/>
    <property type="project" value="UniProtKB-UniRule"/>
</dbReference>
<evidence type="ECO:0000256" key="5">
    <source>
        <dbReference type="ARBA" id="ARBA00022600"/>
    </source>
</evidence>
<keyword evidence="9" id="KW-0119">Carbohydrate metabolism</keyword>
<dbReference type="EMBL" id="JAHOEL010000015">
    <property type="protein sequence ID" value="MBV3392335.1"/>
    <property type="molecule type" value="Genomic_DNA"/>
</dbReference>
<comment type="pathway">
    <text evidence="2">Glycan biosynthesis; glycogen biosynthesis.</text>
</comment>
<keyword evidence="15" id="KW-1185">Reference proteome</keyword>
<dbReference type="NCBIfam" id="TIGR01515">
    <property type="entry name" value="branching_enzym"/>
    <property type="match status" value="1"/>
</dbReference>
<name>A0AAW4MRQ7_9FIRM</name>
<evidence type="ECO:0000256" key="1">
    <source>
        <dbReference type="ARBA" id="ARBA00000826"/>
    </source>
</evidence>
<evidence type="ECO:0000256" key="10">
    <source>
        <dbReference type="NCBIfam" id="TIGR01515"/>
    </source>
</evidence>
<dbReference type="EMBL" id="JAHOEF010000014">
    <property type="protein sequence ID" value="MBV3382277.1"/>
    <property type="molecule type" value="Genomic_DNA"/>
</dbReference>
<sequence>MLDNFLIKLFFEGKCLEAYKVFGAHPDKKGVRFTVYAPHARSVQVVGNFNDWDGTQHYMERYNDGGVWTLYIEGLKQYDLYKYRIETPSGAIVDRADPYAFFSEIRPGTASKVYNLDGYRWHDSRWMKSRSNNYDRNMNIYEANLGSWKMKKEFTDTSDGEFYSYEEMIDEIIPYVKKMGYTHIEVMPLNEFPFDGSWGYQATGYFSATSRYGHPKQLKDFINACHKEGIGVIMDFVPAHFVKDGHGLYQFDGGWVYEYADVNNRYSEWDSVYFDVTKDTVRSFLKSAVHFWAEEFHIDGIRFDAVSNLIYWKGNKDFGTNNGALEFLKTMNEQIHERYPALMTIAEDSTDFPYVTKPVKDGGLGFDYKWDMGWMNDTLKYFKEDPVYRQYDHNLLTFSMMYFYSERFILPFSHDEVVHGKATILNKMWGLDGEKFAQAKALYTYMMTHPGKKLNFMGNELGEYKEWDERKALAWNILEYPQHDSFHHFMQDLNKMVEEHPALYSMDYDPEGFKWLVVDDHNQSVFSYARFDKKGNCLVVVANFIGNSHDNYAVPVPFAGSYKEILNTDKDSYNGSNYTNTRALRSKKGTCLNEAQSIHVKLAPFSAAVFEYHKPAKKASSPKKTRKSVVKEGK</sequence>
<dbReference type="PIRSF" id="PIRSF000463">
    <property type="entry name" value="GlgB"/>
    <property type="match status" value="1"/>
</dbReference>
<dbReference type="NCBIfam" id="NF003811">
    <property type="entry name" value="PRK05402.1"/>
    <property type="match status" value="1"/>
</dbReference>
<dbReference type="RefSeq" id="WP_217747248.1">
    <property type="nucleotide sequence ID" value="NZ_JAHOEB010000015.1"/>
</dbReference>
<dbReference type="Proteomes" id="UP001197492">
    <property type="component" value="Unassembled WGS sequence"/>
</dbReference>
<proteinExistence type="inferred from homology"/>
<evidence type="ECO:0000256" key="7">
    <source>
        <dbReference type="ARBA" id="ARBA00022679"/>
    </source>
</evidence>
<evidence type="ECO:0000313" key="12">
    <source>
        <dbReference type="EMBL" id="MBV3382277.1"/>
    </source>
</evidence>
<dbReference type="SMART" id="SM00642">
    <property type="entry name" value="Aamy"/>
    <property type="match status" value="1"/>
</dbReference>
<dbReference type="PANTHER" id="PTHR43651">
    <property type="entry name" value="1,4-ALPHA-GLUCAN-BRANCHING ENZYME"/>
    <property type="match status" value="1"/>
</dbReference>
<evidence type="ECO:0000256" key="8">
    <source>
        <dbReference type="ARBA" id="ARBA00023056"/>
    </source>
</evidence>
<dbReference type="EC" id="2.4.1.18" evidence="4 10"/>
<comment type="caution">
    <text evidence="12">The sequence shown here is derived from an EMBL/GenBank/DDBJ whole genome shotgun (WGS) entry which is preliminary data.</text>
</comment>
<gene>
    <name evidence="12" type="primary">glgB</name>
    <name evidence="12" type="ORF">KSV97_03335</name>
    <name evidence="13" type="ORF">KSW06_03515</name>
</gene>
<dbReference type="GO" id="GO:0005978">
    <property type="term" value="P:glycogen biosynthetic process"/>
    <property type="evidence" value="ECO:0007669"/>
    <property type="project" value="UniProtKB-UniRule"/>
</dbReference>
<evidence type="ECO:0000256" key="4">
    <source>
        <dbReference type="ARBA" id="ARBA00012541"/>
    </source>
</evidence>
<dbReference type="Pfam" id="PF02922">
    <property type="entry name" value="CBM_48"/>
    <property type="match status" value="1"/>
</dbReference>
<feature type="domain" description="Glycosyl hydrolase family 13 catalytic" evidence="11">
    <location>
        <begin position="154"/>
        <end position="500"/>
    </location>
</feature>
<evidence type="ECO:0000313" key="14">
    <source>
        <dbReference type="Proteomes" id="UP001196408"/>
    </source>
</evidence>
<dbReference type="Proteomes" id="UP001196408">
    <property type="component" value="Unassembled WGS sequence"/>
</dbReference>
<dbReference type="Pfam" id="PF00128">
    <property type="entry name" value="Alpha-amylase"/>
    <property type="match status" value="1"/>
</dbReference>
<reference evidence="12 15" key="1">
    <citation type="submission" date="2021-06" db="EMBL/GenBank/DDBJ databases">
        <title>Collection of gut derived symbiotic bacterial strains cultured from healthy donors.</title>
        <authorList>
            <person name="Lin H."/>
            <person name="Littmann E."/>
            <person name="Pamer E.G."/>
        </authorList>
    </citation>
    <scope>NUCLEOTIDE SEQUENCE</scope>
    <source>
        <strain evidence="13 15">MSK.21.70</strain>
        <strain evidence="12">MSK.21.82</strain>
    </source>
</reference>
<keyword evidence="5" id="KW-0321">Glycogen metabolism</keyword>
<dbReference type="InterPro" id="IPR044143">
    <property type="entry name" value="GlgB_N_E_set_prok"/>
</dbReference>
<evidence type="ECO:0000256" key="9">
    <source>
        <dbReference type="ARBA" id="ARBA00023277"/>
    </source>
</evidence>
<evidence type="ECO:0000313" key="13">
    <source>
        <dbReference type="EMBL" id="MBV3392335.1"/>
    </source>
</evidence>
<dbReference type="GO" id="GO:0043169">
    <property type="term" value="F:cation binding"/>
    <property type="evidence" value="ECO:0007669"/>
    <property type="project" value="InterPro"/>
</dbReference>
<organism evidence="12 14">
    <name type="scientific">Catenibacterium mitsuokai</name>
    <dbReference type="NCBI Taxonomy" id="100886"/>
    <lineage>
        <taxon>Bacteria</taxon>
        <taxon>Bacillati</taxon>
        <taxon>Bacillota</taxon>
        <taxon>Erysipelotrichia</taxon>
        <taxon>Erysipelotrichales</taxon>
        <taxon>Coprobacillaceae</taxon>
        <taxon>Catenibacterium</taxon>
    </lineage>
</organism>
<evidence type="ECO:0000259" key="11">
    <source>
        <dbReference type="SMART" id="SM00642"/>
    </source>
</evidence>
<dbReference type="AlphaFoldDB" id="A0AAW4MRQ7"/>
<comment type="similarity">
    <text evidence="3">Belongs to the glycosyl hydrolase 13 family. GlgB subfamily.</text>
</comment>
<comment type="catalytic activity">
    <reaction evidence="1">
        <text>Transfers a segment of a (1-&gt;4)-alpha-D-glucan chain to a primary hydroxy group in a similar glucan chain.</text>
        <dbReference type="EC" id="2.4.1.18"/>
    </reaction>
</comment>
<dbReference type="NCBIfam" id="NF008967">
    <property type="entry name" value="PRK12313.1"/>
    <property type="match status" value="1"/>
</dbReference>